<keyword evidence="2" id="KW-0808">Transferase</keyword>
<dbReference type="Pfam" id="PF13302">
    <property type="entry name" value="Acetyltransf_3"/>
    <property type="match status" value="1"/>
</dbReference>
<dbReference type="Gene3D" id="3.40.630.30">
    <property type="match status" value="1"/>
</dbReference>
<dbReference type="RefSeq" id="WP_115835587.1">
    <property type="nucleotide sequence ID" value="NZ_CP025086.1"/>
</dbReference>
<organism evidence="2 3">
    <name type="scientific">Methylovirgula ligni</name>
    <dbReference type="NCBI Taxonomy" id="569860"/>
    <lineage>
        <taxon>Bacteria</taxon>
        <taxon>Pseudomonadati</taxon>
        <taxon>Pseudomonadota</taxon>
        <taxon>Alphaproteobacteria</taxon>
        <taxon>Hyphomicrobiales</taxon>
        <taxon>Beijerinckiaceae</taxon>
        <taxon>Methylovirgula</taxon>
    </lineage>
</organism>
<name>A0A3D9YYD4_9HYPH</name>
<dbReference type="AlphaFoldDB" id="A0A3D9YYD4"/>
<evidence type="ECO:0000259" key="1">
    <source>
        <dbReference type="PROSITE" id="PS51186"/>
    </source>
</evidence>
<reference evidence="2 3" key="1">
    <citation type="submission" date="2018-08" db="EMBL/GenBank/DDBJ databases">
        <title>Genomic Encyclopedia of Type Strains, Phase IV (KMG-IV): sequencing the most valuable type-strain genomes for metagenomic binning, comparative biology and taxonomic classification.</title>
        <authorList>
            <person name="Goeker M."/>
        </authorList>
    </citation>
    <scope>NUCLEOTIDE SEQUENCE [LARGE SCALE GENOMIC DNA]</scope>
    <source>
        <strain evidence="2 3">BW863</strain>
    </source>
</reference>
<sequence>MFPDLTRDDVFRLETQRLWLRWPRAADAAAITAFASRPEVAQMTAAIPYPYPAQEADRFIFEARADNAAGRALHLALTLKGGPRTVVGLVSAIAEGQREAEIGYAIAPEMWDQGYASEAAQILVDTVFALTPAQRILANTRVNNPASRAVLEKSGFVYVDTGLDPLPARGGLHPCDRFELDRAHWRTAGRALPAMTHQRDARETAVLDRAPG</sequence>
<dbReference type="EMBL" id="QUMO01000002">
    <property type="protein sequence ID" value="REF87375.1"/>
    <property type="molecule type" value="Genomic_DNA"/>
</dbReference>
<keyword evidence="3" id="KW-1185">Reference proteome</keyword>
<evidence type="ECO:0000313" key="2">
    <source>
        <dbReference type="EMBL" id="REF87375.1"/>
    </source>
</evidence>
<dbReference type="InterPro" id="IPR000182">
    <property type="entry name" value="GNAT_dom"/>
</dbReference>
<proteinExistence type="predicted"/>
<gene>
    <name evidence="2" type="ORF">DES32_0995</name>
</gene>
<dbReference type="GO" id="GO:0016747">
    <property type="term" value="F:acyltransferase activity, transferring groups other than amino-acyl groups"/>
    <property type="evidence" value="ECO:0007669"/>
    <property type="project" value="InterPro"/>
</dbReference>
<dbReference type="Proteomes" id="UP000256900">
    <property type="component" value="Unassembled WGS sequence"/>
</dbReference>
<dbReference type="InterPro" id="IPR051531">
    <property type="entry name" value="N-acetyltransferase"/>
</dbReference>
<dbReference type="OrthoDB" id="9804153at2"/>
<dbReference type="PANTHER" id="PTHR43792">
    <property type="entry name" value="GNAT FAMILY, PUTATIVE (AFU_ORTHOLOGUE AFUA_3G00765)-RELATED-RELATED"/>
    <property type="match status" value="1"/>
</dbReference>
<protein>
    <submittedName>
        <fullName evidence="2">RimJ/RimL family protein N-acetyltransferase</fullName>
    </submittedName>
</protein>
<dbReference type="InterPro" id="IPR016181">
    <property type="entry name" value="Acyl_CoA_acyltransferase"/>
</dbReference>
<feature type="domain" description="N-acetyltransferase" evidence="1">
    <location>
        <begin position="31"/>
        <end position="181"/>
    </location>
</feature>
<comment type="caution">
    <text evidence="2">The sequence shown here is derived from an EMBL/GenBank/DDBJ whole genome shotgun (WGS) entry which is preliminary data.</text>
</comment>
<dbReference type="SUPFAM" id="SSF55729">
    <property type="entry name" value="Acyl-CoA N-acyltransferases (Nat)"/>
    <property type="match status" value="1"/>
</dbReference>
<evidence type="ECO:0000313" key="3">
    <source>
        <dbReference type="Proteomes" id="UP000256900"/>
    </source>
</evidence>
<dbReference type="PROSITE" id="PS51186">
    <property type="entry name" value="GNAT"/>
    <property type="match status" value="1"/>
</dbReference>
<accession>A0A3D9YYD4</accession>